<dbReference type="Proteomes" id="UP000320582">
    <property type="component" value="Unassembled WGS sequence"/>
</dbReference>
<evidence type="ECO:0000313" key="2">
    <source>
        <dbReference type="Proteomes" id="UP000320582"/>
    </source>
</evidence>
<keyword evidence="2" id="KW-1185">Reference proteome</keyword>
<gene>
    <name evidence="1" type="ORF">BD293_1561</name>
</gene>
<protein>
    <submittedName>
        <fullName evidence="1">Uncharacterized protein</fullName>
    </submittedName>
</protein>
<name>A0A543KCX3_9RHOB</name>
<reference evidence="1 2" key="1">
    <citation type="submission" date="2019-06" db="EMBL/GenBank/DDBJ databases">
        <title>Genomic Encyclopedia of Archaeal and Bacterial Type Strains, Phase II (KMG-II): from individual species to whole genera.</title>
        <authorList>
            <person name="Goeker M."/>
        </authorList>
    </citation>
    <scope>NUCLEOTIDE SEQUENCE [LARGE SCALE GENOMIC DNA]</scope>
    <source>
        <strain evidence="1 2">DSM 18423</strain>
    </source>
</reference>
<accession>A0A543KCX3</accession>
<proteinExistence type="predicted"/>
<evidence type="ECO:0000313" key="1">
    <source>
        <dbReference type="EMBL" id="TQM92938.1"/>
    </source>
</evidence>
<organism evidence="1 2">
    <name type="scientific">Roseinatronobacter monicus</name>
    <dbReference type="NCBI Taxonomy" id="393481"/>
    <lineage>
        <taxon>Bacteria</taxon>
        <taxon>Pseudomonadati</taxon>
        <taxon>Pseudomonadota</taxon>
        <taxon>Alphaproteobacteria</taxon>
        <taxon>Rhodobacterales</taxon>
        <taxon>Paracoccaceae</taxon>
        <taxon>Roseinatronobacter</taxon>
    </lineage>
</organism>
<dbReference type="EMBL" id="VFPT01000001">
    <property type="protein sequence ID" value="TQM92938.1"/>
    <property type="molecule type" value="Genomic_DNA"/>
</dbReference>
<comment type="caution">
    <text evidence="1">The sequence shown here is derived from an EMBL/GenBank/DDBJ whole genome shotgun (WGS) entry which is preliminary data.</text>
</comment>
<sequence length="340" mass="37110">MCQGESTRVDSYALRCVMTLLLALFLALTGLSPAYGQHIDGVDDPEFRTALSLWLEGDDTNSIPGFAALAHEDHPASQILLALIDKTAAWQGPMIALLPRTDRVELLRAPGAMSGRNWMSVAAESNQIAQGWVALWQMQGGVDIAERFSAMGEARAARTALLMTANRQGTGFAPPVLTAPWYPESLRHLTHSRALSVDDVIGLHAGHPIRKSAGLPVDDDDLRAWLKQSPLSLHFRAACARTCPDTQADCMLALYHGLSSYYALLVMGSPSANIIPEEEFAESARGIQSVARQILVRHTARTRDVMLRELGDIDTCAATWLQGEYQRYVPALRSVPTLPD</sequence>
<dbReference type="AlphaFoldDB" id="A0A543KCX3"/>